<dbReference type="EMBL" id="ML213615">
    <property type="protein sequence ID" value="TFK36217.1"/>
    <property type="molecule type" value="Genomic_DNA"/>
</dbReference>
<keyword evidence="1" id="KW-0812">Transmembrane</keyword>
<name>A0A5C3LUH6_9AGAR</name>
<feature type="transmembrane region" description="Helical" evidence="1">
    <location>
        <begin position="15"/>
        <end position="34"/>
    </location>
</feature>
<keyword evidence="3" id="KW-1185">Reference proteome</keyword>
<proteinExistence type="predicted"/>
<sequence length="145" mass="16192">MAISLADIIQALKDLIVIGILTCSIMLAIIRAYLSKLVGALRHAGLMEITILFTLFGLVFLVLSVRFVRDVIQEEREDVEVRFVVGDMESEAEEPLLMMPLVVREADGFATEIPSEPDLRDQRDRKNSRLMEVPCSSGAAMKSLR</sequence>
<dbReference type="Proteomes" id="UP000308652">
    <property type="component" value="Unassembled WGS sequence"/>
</dbReference>
<accession>A0A5C3LUH6</accession>
<organism evidence="2 3">
    <name type="scientific">Crucibulum laeve</name>
    <dbReference type="NCBI Taxonomy" id="68775"/>
    <lineage>
        <taxon>Eukaryota</taxon>
        <taxon>Fungi</taxon>
        <taxon>Dikarya</taxon>
        <taxon>Basidiomycota</taxon>
        <taxon>Agaricomycotina</taxon>
        <taxon>Agaricomycetes</taxon>
        <taxon>Agaricomycetidae</taxon>
        <taxon>Agaricales</taxon>
        <taxon>Agaricineae</taxon>
        <taxon>Nidulariaceae</taxon>
        <taxon>Crucibulum</taxon>
    </lineage>
</organism>
<keyword evidence="1" id="KW-0472">Membrane</keyword>
<reference evidence="2 3" key="1">
    <citation type="journal article" date="2019" name="Nat. Ecol. Evol.">
        <title>Megaphylogeny resolves global patterns of mushroom evolution.</title>
        <authorList>
            <person name="Varga T."/>
            <person name="Krizsan K."/>
            <person name="Foldi C."/>
            <person name="Dima B."/>
            <person name="Sanchez-Garcia M."/>
            <person name="Sanchez-Ramirez S."/>
            <person name="Szollosi G.J."/>
            <person name="Szarkandi J.G."/>
            <person name="Papp V."/>
            <person name="Albert L."/>
            <person name="Andreopoulos W."/>
            <person name="Angelini C."/>
            <person name="Antonin V."/>
            <person name="Barry K.W."/>
            <person name="Bougher N.L."/>
            <person name="Buchanan P."/>
            <person name="Buyck B."/>
            <person name="Bense V."/>
            <person name="Catcheside P."/>
            <person name="Chovatia M."/>
            <person name="Cooper J."/>
            <person name="Damon W."/>
            <person name="Desjardin D."/>
            <person name="Finy P."/>
            <person name="Geml J."/>
            <person name="Haridas S."/>
            <person name="Hughes K."/>
            <person name="Justo A."/>
            <person name="Karasinski D."/>
            <person name="Kautmanova I."/>
            <person name="Kiss B."/>
            <person name="Kocsube S."/>
            <person name="Kotiranta H."/>
            <person name="LaButti K.M."/>
            <person name="Lechner B.E."/>
            <person name="Liimatainen K."/>
            <person name="Lipzen A."/>
            <person name="Lukacs Z."/>
            <person name="Mihaltcheva S."/>
            <person name="Morgado L.N."/>
            <person name="Niskanen T."/>
            <person name="Noordeloos M.E."/>
            <person name="Ohm R.A."/>
            <person name="Ortiz-Santana B."/>
            <person name="Ovrebo C."/>
            <person name="Racz N."/>
            <person name="Riley R."/>
            <person name="Savchenko A."/>
            <person name="Shiryaev A."/>
            <person name="Soop K."/>
            <person name="Spirin V."/>
            <person name="Szebenyi C."/>
            <person name="Tomsovsky M."/>
            <person name="Tulloss R.E."/>
            <person name="Uehling J."/>
            <person name="Grigoriev I.V."/>
            <person name="Vagvolgyi C."/>
            <person name="Papp T."/>
            <person name="Martin F.M."/>
            <person name="Miettinen O."/>
            <person name="Hibbett D.S."/>
            <person name="Nagy L.G."/>
        </authorList>
    </citation>
    <scope>NUCLEOTIDE SEQUENCE [LARGE SCALE GENOMIC DNA]</scope>
    <source>
        <strain evidence="2 3">CBS 166.37</strain>
    </source>
</reference>
<dbReference type="AlphaFoldDB" id="A0A5C3LUH6"/>
<keyword evidence="1" id="KW-1133">Transmembrane helix</keyword>
<evidence type="ECO:0000313" key="2">
    <source>
        <dbReference type="EMBL" id="TFK36217.1"/>
    </source>
</evidence>
<evidence type="ECO:0000256" key="1">
    <source>
        <dbReference type="SAM" id="Phobius"/>
    </source>
</evidence>
<gene>
    <name evidence="2" type="ORF">BDQ12DRAFT_667921</name>
</gene>
<evidence type="ECO:0000313" key="3">
    <source>
        <dbReference type="Proteomes" id="UP000308652"/>
    </source>
</evidence>
<feature type="transmembrane region" description="Helical" evidence="1">
    <location>
        <begin position="46"/>
        <end position="68"/>
    </location>
</feature>
<protein>
    <submittedName>
        <fullName evidence="2">Uncharacterized protein</fullName>
    </submittedName>
</protein>